<dbReference type="EMBL" id="AP017315">
    <property type="protein sequence ID" value="BAU33076.1"/>
    <property type="molecule type" value="Genomic_DNA"/>
</dbReference>
<dbReference type="Pfam" id="PF00156">
    <property type="entry name" value="Pribosyltran"/>
    <property type="match status" value="1"/>
</dbReference>
<evidence type="ECO:0000313" key="3">
    <source>
        <dbReference type="EMBL" id="BAU33076.1"/>
    </source>
</evidence>
<protein>
    <submittedName>
        <fullName evidence="3">Competence protein F</fullName>
    </submittedName>
</protein>
<proteinExistence type="inferred from homology"/>
<dbReference type="InterPro" id="IPR000836">
    <property type="entry name" value="PRTase_dom"/>
</dbReference>
<dbReference type="PANTHER" id="PTHR47505">
    <property type="entry name" value="DNA UTILIZATION PROTEIN YHGH"/>
    <property type="match status" value="1"/>
</dbReference>
<comment type="similarity">
    <text evidence="1">Belongs to the ComF/GntX family.</text>
</comment>
<reference evidence="3 4" key="2">
    <citation type="submission" date="2016-01" db="EMBL/GenBank/DDBJ databases">
        <title>Microcella alkaliphila JAM AC0309 whole genome shotgun sequence.</title>
        <authorList>
            <person name="Kurata A."/>
            <person name="Hirose Y."/>
            <person name="Kishimoto N."/>
            <person name="Kobayashi T."/>
        </authorList>
    </citation>
    <scope>NUCLEOTIDE SEQUENCE [LARGE SCALE GENOMIC DNA]</scope>
    <source>
        <strain evidence="3 4">JAM AC0309</strain>
    </source>
</reference>
<dbReference type="SUPFAM" id="SSF53271">
    <property type="entry name" value="PRTase-like"/>
    <property type="match status" value="1"/>
</dbReference>
<dbReference type="PANTHER" id="PTHR47505:SF1">
    <property type="entry name" value="DNA UTILIZATION PROTEIN YHGH"/>
    <property type="match status" value="1"/>
</dbReference>
<dbReference type="Proteomes" id="UP000218965">
    <property type="component" value="Chromosome"/>
</dbReference>
<reference evidence="4" key="1">
    <citation type="submission" date="2015-12" db="EMBL/GenBank/DDBJ databases">
        <authorList>
            <person name="Shamseldin A."/>
            <person name="Moawad H."/>
            <person name="Abd El-Rahim W.M."/>
            <person name="Sadowsky M.J."/>
        </authorList>
    </citation>
    <scope>NUCLEOTIDE SEQUENCE [LARGE SCALE GENOMIC DNA]</scope>
    <source>
        <strain evidence="4">JAM AC0309</strain>
    </source>
</reference>
<dbReference type="OrthoDB" id="5242900at2"/>
<dbReference type="CDD" id="cd06223">
    <property type="entry name" value="PRTases_typeI"/>
    <property type="match status" value="1"/>
</dbReference>
<accession>A0A0U5BBE9</accession>
<gene>
    <name evidence="3" type="ORF">MalAC0309_2234</name>
</gene>
<dbReference type="InterPro" id="IPR051910">
    <property type="entry name" value="ComF/GntX_DNA_util-trans"/>
</dbReference>
<dbReference type="KEGG" id="malk:MalAC0309_2234"/>
<name>A0A0U5BBE9_9MICO</name>
<feature type="domain" description="Phosphoribosyltransferase" evidence="2">
    <location>
        <begin position="160"/>
        <end position="267"/>
    </location>
</feature>
<organism evidence="3 4">
    <name type="scientific">Microcella alkaliphila</name>
    <dbReference type="NCBI Taxonomy" id="279828"/>
    <lineage>
        <taxon>Bacteria</taxon>
        <taxon>Bacillati</taxon>
        <taxon>Actinomycetota</taxon>
        <taxon>Actinomycetes</taxon>
        <taxon>Micrococcales</taxon>
        <taxon>Microbacteriaceae</taxon>
        <taxon>Microcella</taxon>
    </lineage>
</organism>
<dbReference type="AlphaFoldDB" id="A0A0U5BBE9"/>
<evidence type="ECO:0000313" key="4">
    <source>
        <dbReference type="Proteomes" id="UP000218965"/>
    </source>
</evidence>
<dbReference type="InterPro" id="IPR029057">
    <property type="entry name" value="PRTase-like"/>
</dbReference>
<evidence type="ECO:0000259" key="2">
    <source>
        <dbReference type="Pfam" id="PF00156"/>
    </source>
</evidence>
<evidence type="ECO:0000256" key="1">
    <source>
        <dbReference type="ARBA" id="ARBA00008007"/>
    </source>
</evidence>
<sequence length="272" mass="28587">MRVRALRAAHLSGTLPGMADALTPLSSSRSHSSPLRPPRPVIAAALRSAWALVAPVECVGCDEPDVVVCEACAAELEPRVRTAPLTVGRDDVPLVAALDYEGVPRRALLALKEEGRTELAGPLAAAVDAAVVEAYRQAARYTVNRRESPLLVAVPGSRAGLARRGFHPTDALLRRAGFHATRALVPARANAPAQKSRRLDERLARDGAVAVRAGERLLGRRVVLIDDVVTSGATLRSAAAVVRAAGAEVVACAAVMATPRRDGESSIPWASH</sequence>
<dbReference type="Gene3D" id="3.40.50.2020">
    <property type="match status" value="1"/>
</dbReference>